<sequence length="496" mass="55693">MDSSSISLPNPGNKQEWRVDVPMRSFQGGYYKKLMSLYRYLGVGFKETDFSYSFSNVSTSSKSRPITAHMIYNGDSGRGGVSMPSMMHDVHMKEDNFLIRAMIRLWTRVMFAFWALQILYCYIRLLFLSIPFVRPSRIEFMTFGEWAKQTIPKGILARLAMLDTAWINFTDHVMLPLFSAVCTAPRENVLEHPMEEFLDYIWLTLGSHHYVATNGVQQVVSKLAANIPHIHLSSPISGIHVDPDDPLLASIECLSASGPVIHSGFHHIILATQANRAIPLLQSLASSLPPNMINRRRAIDQQIACLQEFTYAQTIVVNHTDDTLIPDDVRDKRDLNLISAPLETARTRHDSDSDNELCLPPTYTMATHILEPPKGFPTHLPTCFQTTNPIISIRQSRILSVAQLERAVLTLDAKRALKGLQTEVLRPWQCAGQGKSSLGRLQGAGRLEDAEMVGVWICGSFAHSGIPLLEGCVVSARNVVEQGIWRCEGYKGRIYW</sequence>
<accession>A0ABR1JY66</accession>
<keyword evidence="1" id="KW-1133">Transmembrane helix</keyword>
<dbReference type="Proteomes" id="UP001498398">
    <property type="component" value="Unassembled WGS sequence"/>
</dbReference>
<gene>
    <name evidence="2" type="ORF">VKT23_002981</name>
</gene>
<evidence type="ECO:0000256" key="1">
    <source>
        <dbReference type="SAM" id="Phobius"/>
    </source>
</evidence>
<dbReference type="PANTHER" id="PTHR42923:SF17">
    <property type="entry name" value="AMINE OXIDASE DOMAIN-CONTAINING PROTEIN"/>
    <property type="match status" value="1"/>
</dbReference>
<evidence type="ECO:0000313" key="3">
    <source>
        <dbReference type="Proteomes" id="UP001498398"/>
    </source>
</evidence>
<reference evidence="2 3" key="1">
    <citation type="submission" date="2024-01" db="EMBL/GenBank/DDBJ databases">
        <title>A draft genome for the cacao thread blight pathogen Marasmiellus scandens.</title>
        <authorList>
            <person name="Baruah I.K."/>
            <person name="Leung J."/>
            <person name="Bukari Y."/>
            <person name="Amoako-Attah I."/>
            <person name="Meinhardt L.W."/>
            <person name="Bailey B.A."/>
            <person name="Cohen S.P."/>
        </authorList>
    </citation>
    <scope>NUCLEOTIDE SEQUENCE [LARGE SCALE GENOMIC DNA]</scope>
    <source>
        <strain evidence="2 3">GH-19</strain>
    </source>
</reference>
<dbReference type="SUPFAM" id="SSF51905">
    <property type="entry name" value="FAD/NAD(P)-binding domain"/>
    <property type="match status" value="1"/>
</dbReference>
<dbReference type="EMBL" id="JBANRG010000003">
    <property type="protein sequence ID" value="KAK7468472.1"/>
    <property type="molecule type" value="Genomic_DNA"/>
</dbReference>
<feature type="transmembrane region" description="Helical" evidence="1">
    <location>
        <begin position="109"/>
        <end position="133"/>
    </location>
</feature>
<organism evidence="2 3">
    <name type="scientific">Marasmiellus scandens</name>
    <dbReference type="NCBI Taxonomy" id="2682957"/>
    <lineage>
        <taxon>Eukaryota</taxon>
        <taxon>Fungi</taxon>
        <taxon>Dikarya</taxon>
        <taxon>Basidiomycota</taxon>
        <taxon>Agaricomycotina</taxon>
        <taxon>Agaricomycetes</taxon>
        <taxon>Agaricomycetidae</taxon>
        <taxon>Agaricales</taxon>
        <taxon>Marasmiineae</taxon>
        <taxon>Omphalotaceae</taxon>
        <taxon>Marasmiellus</taxon>
    </lineage>
</organism>
<name>A0ABR1JY66_9AGAR</name>
<keyword evidence="1" id="KW-0812">Transmembrane</keyword>
<proteinExistence type="predicted"/>
<dbReference type="InterPro" id="IPR036188">
    <property type="entry name" value="FAD/NAD-bd_sf"/>
</dbReference>
<protein>
    <submittedName>
        <fullName evidence="2">Uncharacterized protein</fullName>
    </submittedName>
</protein>
<dbReference type="PANTHER" id="PTHR42923">
    <property type="entry name" value="PROTOPORPHYRINOGEN OXIDASE"/>
    <property type="match status" value="1"/>
</dbReference>
<keyword evidence="1" id="KW-0472">Membrane</keyword>
<keyword evidence="3" id="KW-1185">Reference proteome</keyword>
<comment type="caution">
    <text evidence="2">The sequence shown here is derived from an EMBL/GenBank/DDBJ whole genome shotgun (WGS) entry which is preliminary data.</text>
</comment>
<evidence type="ECO:0000313" key="2">
    <source>
        <dbReference type="EMBL" id="KAK7468472.1"/>
    </source>
</evidence>
<dbReference type="InterPro" id="IPR050464">
    <property type="entry name" value="Zeta_carotene_desat/Oxidored"/>
</dbReference>